<accession>A0A6J6N2D9</accession>
<reference evidence="7" key="1">
    <citation type="submission" date="2020-05" db="EMBL/GenBank/DDBJ databases">
        <authorList>
            <person name="Chiriac C."/>
            <person name="Salcher M."/>
            <person name="Ghai R."/>
            <person name="Kavagutti S V."/>
        </authorList>
    </citation>
    <scope>NUCLEOTIDE SEQUENCE</scope>
</reference>
<dbReference type="PANTHER" id="PTHR37316:SF3">
    <property type="entry name" value="TEICHOIC ACID GLYCEROL-PHOSPHATE TRANSFERASE"/>
    <property type="match status" value="1"/>
</dbReference>
<evidence type="ECO:0000256" key="2">
    <source>
        <dbReference type="ARBA" id="ARBA00010488"/>
    </source>
</evidence>
<organism evidence="7">
    <name type="scientific">freshwater metagenome</name>
    <dbReference type="NCBI Taxonomy" id="449393"/>
    <lineage>
        <taxon>unclassified sequences</taxon>
        <taxon>metagenomes</taxon>
        <taxon>ecological metagenomes</taxon>
    </lineage>
</organism>
<evidence type="ECO:0000256" key="5">
    <source>
        <dbReference type="ARBA" id="ARBA00022944"/>
    </source>
</evidence>
<dbReference type="Gene3D" id="3.40.50.12580">
    <property type="match status" value="1"/>
</dbReference>
<dbReference type="InterPro" id="IPR043148">
    <property type="entry name" value="TagF_C"/>
</dbReference>
<comment type="similarity">
    <text evidence="2">Belongs to the CDP-glycerol glycerophosphotransferase family.</text>
</comment>
<dbReference type="InterPro" id="IPR007554">
    <property type="entry name" value="Glycerophosphate_synth"/>
</dbReference>
<comment type="subcellular location">
    <subcellularLocation>
        <location evidence="1">Cell membrane</location>
        <topology evidence="1">Peripheral membrane protein</topology>
    </subcellularLocation>
</comment>
<evidence type="ECO:0000256" key="6">
    <source>
        <dbReference type="ARBA" id="ARBA00023136"/>
    </source>
</evidence>
<evidence type="ECO:0000256" key="1">
    <source>
        <dbReference type="ARBA" id="ARBA00004202"/>
    </source>
</evidence>
<dbReference type="GO" id="GO:0019350">
    <property type="term" value="P:teichoic acid biosynthetic process"/>
    <property type="evidence" value="ECO:0007669"/>
    <property type="project" value="UniProtKB-KW"/>
</dbReference>
<dbReference type="GO" id="GO:0005886">
    <property type="term" value="C:plasma membrane"/>
    <property type="evidence" value="ECO:0007669"/>
    <property type="project" value="UniProtKB-SubCell"/>
</dbReference>
<dbReference type="GO" id="GO:0047355">
    <property type="term" value="F:CDP-glycerol glycerophosphotransferase activity"/>
    <property type="evidence" value="ECO:0007669"/>
    <property type="project" value="InterPro"/>
</dbReference>
<evidence type="ECO:0000256" key="3">
    <source>
        <dbReference type="ARBA" id="ARBA00022475"/>
    </source>
</evidence>
<dbReference type="InterPro" id="IPR043149">
    <property type="entry name" value="TagF_N"/>
</dbReference>
<proteinExistence type="inferred from homology"/>
<dbReference type="InterPro" id="IPR051612">
    <property type="entry name" value="Teichoic_Acid_Biosynth"/>
</dbReference>
<keyword evidence="4" id="KW-0808">Transferase</keyword>
<name>A0A6J6N2D9_9ZZZZ</name>
<keyword evidence="3" id="KW-1003">Cell membrane</keyword>
<protein>
    <submittedName>
        <fullName evidence="7">Unannotated protein</fullName>
    </submittedName>
</protein>
<dbReference type="Gene3D" id="3.40.50.11820">
    <property type="match status" value="1"/>
</dbReference>
<dbReference type="AlphaFoldDB" id="A0A6J6N2D9"/>
<dbReference type="Pfam" id="PF04464">
    <property type="entry name" value="Glyphos_transf"/>
    <property type="match status" value="1"/>
</dbReference>
<evidence type="ECO:0000313" key="7">
    <source>
        <dbReference type="EMBL" id="CAB4680282.1"/>
    </source>
</evidence>
<gene>
    <name evidence="7" type="ORF">UFOPK2370_00223</name>
</gene>
<keyword evidence="6" id="KW-0472">Membrane</keyword>
<sequence length="395" mass="45423">MSELKRLIKTYSPTRVLGALRRRRSDLLRKLQYRPQATTSLREAVLFESFQGKVIGDSSLDIYLELKSRRPDLEFIWTTSATTQAPAGSRAVRHGSKDWLRAIATSKYLVNNTNFPWYFRKVKGQVYLQTWHGTPLKRLGRDIENNHLTKGYLDTMDREASYWDFLVSPSAFCTAIFPGAFNFRGKIIETGYPRNDRLSKTASAERQRIREQIGITDPSETVVMYAPTWRDYNRSATGNWQSVNFMNENIELPEGFTMIYRGHTNTHAVHKGSVAGRAIDVTMYPDVTELYIAADVMITDFSSVMFDYTVTGKPIMFLAPDIERYREERGFYFDFEDTAPGPILNTEQEVLQALGRIDQVSKLYEKRYRAWQQKFNSLEDGGSAARVVDLVWGAK</sequence>
<keyword evidence="5" id="KW-0777">Teichoic acid biosynthesis</keyword>
<dbReference type="EMBL" id="CAEZXK010000003">
    <property type="protein sequence ID" value="CAB4680282.1"/>
    <property type="molecule type" value="Genomic_DNA"/>
</dbReference>
<evidence type="ECO:0000256" key="4">
    <source>
        <dbReference type="ARBA" id="ARBA00022679"/>
    </source>
</evidence>
<dbReference type="PANTHER" id="PTHR37316">
    <property type="entry name" value="TEICHOIC ACID GLYCEROL-PHOSPHATE PRIMASE"/>
    <property type="match status" value="1"/>
</dbReference>
<dbReference type="SUPFAM" id="SSF53756">
    <property type="entry name" value="UDP-Glycosyltransferase/glycogen phosphorylase"/>
    <property type="match status" value="1"/>
</dbReference>